<dbReference type="GO" id="GO:0000270">
    <property type="term" value="P:peptidoglycan metabolic process"/>
    <property type="evidence" value="ECO:0007669"/>
    <property type="project" value="TreeGrafter"/>
</dbReference>
<dbReference type="Pfam" id="PF02698">
    <property type="entry name" value="DUF218"/>
    <property type="match status" value="1"/>
</dbReference>
<accession>D8JU05</accession>
<gene>
    <name evidence="2" type="ordered locus">Hden_2757</name>
</gene>
<reference evidence="3" key="1">
    <citation type="journal article" date="2011" name="J. Bacteriol.">
        <title>Genome sequences of eight morphologically diverse alphaproteobacteria.</title>
        <authorList>
            <consortium name="US DOE Joint Genome Institute"/>
            <person name="Brown P.J."/>
            <person name="Kysela D.T."/>
            <person name="Buechlein A."/>
            <person name="Hemmerich C."/>
            <person name="Brun Y.V."/>
        </authorList>
    </citation>
    <scope>NUCLEOTIDE SEQUENCE [LARGE SCALE GENOMIC DNA]</scope>
    <source>
        <strain evidence="3">ATCC 51888 / DSM 1869 / NCIB 11706 / TK 0415</strain>
    </source>
</reference>
<evidence type="ECO:0000259" key="1">
    <source>
        <dbReference type="Pfam" id="PF02698"/>
    </source>
</evidence>
<proteinExistence type="predicted"/>
<dbReference type="CDD" id="cd06259">
    <property type="entry name" value="YdcF-like"/>
    <property type="match status" value="1"/>
</dbReference>
<dbReference type="HOGENOM" id="CLU_080658_0_0_5"/>
<protein>
    <recommendedName>
        <fullName evidence="1">DUF218 domain-containing protein</fullName>
    </recommendedName>
</protein>
<dbReference type="GO" id="GO:0005886">
    <property type="term" value="C:plasma membrane"/>
    <property type="evidence" value="ECO:0007669"/>
    <property type="project" value="TreeGrafter"/>
</dbReference>
<dbReference type="PANTHER" id="PTHR30336:SF4">
    <property type="entry name" value="ENVELOPE BIOGENESIS FACTOR ELYC"/>
    <property type="match status" value="1"/>
</dbReference>
<keyword evidence="3" id="KW-1185">Reference proteome</keyword>
<dbReference type="InterPro" id="IPR003848">
    <property type="entry name" value="DUF218"/>
</dbReference>
<dbReference type="RefSeq" id="WP_013216712.1">
    <property type="nucleotide sequence ID" value="NC_014313.1"/>
</dbReference>
<dbReference type="InterPro" id="IPR051599">
    <property type="entry name" value="Cell_Envelope_Assoc"/>
</dbReference>
<dbReference type="GO" id="GO:0043164">
    <property type="term" value="P:Gram-negative-bacterium-type cell wall biogenesis"/>
    <property type="evidence" value="ECO:0007669"/>
    <property type="project" value="TreeGrafter"/>
</dbReference>
<name>D8JU05_HYPDA</name>
<dbReference type="Proteomes" id="UP000002033">
    <property type="component" value="Chromosome"/>
</dbReference>
<dbReference type="PANTHER" id="PTHR30336">
    <property type="entry name" value="INNER MEMBRANE PROTEIN, PROBABLE PERMEASE"/>
    <property type="match status" value="1"/>
</dbReference>
<dbReference type="STRING" id="582899.Hden_2757"/>
<dbReference type="KEGG" id="hdn:Hden_2757"/>
<feature type="domain" description="DUF218" evidence="1">
    <location>
        <begin position="42"/>
        <end position="181"/>
    </location>
</feature>
<sequence precursor="true">MKTLSKIIVLLLALGIGALVFGFVLFSVTVTRDDVGGWDKADGIVVLTGGDLRVEAGAKLMNEGRAKRLLISGVNRKVRREEMQRLLGLDAKTFNCCVDLGYEALDTVGNADETRTWARNNGYTKLIIVTSRYHMPRSLAELALVMPKVTLIPYPVTPRHFPETAWWLHSSTTRVLVSEYLKFLPAVARLAAQRVLNWRGDRSVATVGSTSANG</sequence>
<evidence type="ECO:0000313" key="2">
    <source>
        <dbReference type="EMBL" id="ADJ24553.1"/>
    </source>
</evidence>
<dbReference type="OrthoDB" id="9812311at2"/>
<dbReference type="eggNOG" id="COG1434">
    <property type="taxonomic scope" value="Bacteria"/>
</dbReference>
<organism evidence="2 3">
    <name type="scientific">Hyphomicrobium denitrificans (strain ATCC 51888 / DSM 1869 / NCIMB 11706 / TK 0415)</name>
    <dbReference type="NCBI Taxonomy" id="582899"/>
    <lineage>
        <taxon>Bacteria</taxon>
        <taxon>Pseudomonadati</taxon>
        <taxon>Pseudomonadota</taxon>
        <taxon>Alphaproteobacteria</taxon>
        <taxon>Hyphomicrobiales</taxon>
        <taxon>Hyphomicrobiaceae</taxon>
        <taxon>Hyphomicrobium</taxon>
    </lineage>
</organism>
<dbReference type="EMBL" id="CP002083">
    <property type="protein sequence ID" value="ADJ24553.1"/>
    <property type="molecule type" value="Genomic_DNA"/>
</dbReference>
<dbReference type="AlphaFoldDB" id="D8JU05"/>
<evidence type="ECO:0000313" key="3">
    <source>
        <dbReference type="Proteomes" id="UP000002033"/>
    </source>
</evidence>